<dbReference type="Pfam" id="PF11734">
    <property type="entry name" value="TilS_C"/>
    <property type="match status" value="1"/>
</dbReference>
<evidence type="ECO:0000259" key="9">
    <source>
        <dbReference type="SMART" id="SM00977"/>
    </source>
</evidence>
<name>A0A179CVX8_BIBTR</name>
<evidence type="ECO:0000256" key="5">
    <source>
        <dbReference type="ARBA" id="ARBA00022741"/>
    </source>
</evidence>
<dbReference type="InterPro" id="IPR015262">
    <property type="entry name" value="tRNA_Ile_lys_synt_subst-bd"/>
</dbReference>
<dbReference type="RefSeq" id="WP_064318408.1">
    <property type="nucleotide sequence ID" value="NZ_JACI01000002.1"/>
</dbReference>
<comment type="domain">
    <text evidence="8">The N-terminal region contains the highly conserved SGGXDS motif, predicted to be a P-loop motif involved in ATP binding.</text>
</comment>
<gene>
    <name evidence="8" type="primary">tilS</name>
    <name evidence="10" type="ORF">F480_04970</name>
</gene>
<dbReference type="NCBIfam" id="TIGR02433">
    <property type="entry name" value="lysidine_TilS_C"/>
    <property type="match status" value="1"/>
</dbReference>
<keyword evidence="6 8" id="KW-0067">ATP-binding</keyword>
<dbReference type="SMART" id="SM00977">
    <property type="entry name" value="TilS_C"/>
    <property type="match status" value="1"/>
</dbReference>
<dbReference type="SUPFAM" id="SSF82829">
    <property type="entry name" value="MesJ substrate recognition domain-like"/>
    <property type="match status" value="1"/>
</dbReference>
<evidence type="ECO:0000313" key="10">
    <source>
        <dbReference type="EMBL" id="OAQ13780.1"/>
    </source>
</evidence>
<keyword evidence="3 8" id="KW-0436">Ligase</keyword>
<sequence length="423" mass="48348">MLAHTLTTQLHQHFPQQHDFLIGLSGGVDSVVLLHLLAQYPNLNLRAVHIHHGLSPNADHWADFCETLCQQLNIPFELRKVVVKGHQGLEANARAARYQAISETIRPTEVFVTAHHLDDQAETFFLALKRGSGLQGLSAMQVVSNWQNFAIFRPLLDVSKAEILHYADSQKLVWITDESNADNGFDRNFLRNQILPVLNQRFTQFNRMVARSAQHCAAQQALIGELLNAELSQRIGEQNQFDIRGFEHFSTLKQQQLIRLWLKKNNVVMPSQTQLQAVISALIFAKQDRNPEMKLGDKLIRRYQKTIFVTEQIEKQEPIYIEIPQQPSDKHIGSPLQNIAITRSSTELICTISGKTHRFPIPIELQNQPLILKTGQTGKIQQYGKPHREELKKIWKAHNVPVWARSTTPLLFFQDKLVAVLYS</sequence>
<evidence type="ECO:0000256" key="4">
    <source>
        <dbReference type="ARBA" id="ARBA00022694"/>
    </source>
</evidence>
<dbReference type="CDD" id="cd01992">
    <property type="entry name" value="TilS_N"/>
    <property type="match status" value="1"/>
</dbReference>
<dbReference type="AlphaFoldDB" id="A0A179CVX8"/>
<dbReference type="InterPro" id="IPR012795">
    <property type="entry name" value="tRNA_Ile_lys_synt_N"/>
</dbReference>
<evidence type="ECO:0000256" key="3">
    <source>
        <dbReference type="ARBA" id="ARBA00022598"/>
    </source>
</evidence>
<dbReference type="Proteomes" id="UP000078358">
    <property type="component" value="Unassembled WGS sequence"/>
</dbReference>
<dbReference type="PATRIC" id="fig|1261658.3.peg.985"/>
<dbReference type="HAMAP" id="MF_01161">
    <property type="entry name" value="tRNA_Ile_lys_synt"/>
    <property type="match status" value="1"/>
</dbReference>
<dbReference type="GO" id="GO:0006400">
    <property type="term" value="P:tRNA modification"/>
    <property type="evidence" value="ECO:0007669"/>
    <property type="project" value="UniProtKB-UniRule"/>
</dbReference>
<dbReference type="PANTHER" id="PTHR43033:SF1">
    <property type="entry name" value="TRNA(ILE)-LYSIDINE SYNTHASE-RELATED"/>
    <property type="match status" value="1"/>
</dbReference>
<dbReference type="GO" id="GO:0032267">
    <property type="term" value="F:tRNA(Ile)-lysidine synthase activity"/>
    <property type="evidence" value="ECO:0007669"/>
    <property type="project" value="UniProtKB-EC"/>
</dbReference>
<evidence type="ECO:0000313" key="11">
    <source>
        <dbReference type="Proteomes" id="UP000078358"/>
    </source>
</evidence>
<organism evidence="10 11">
    <name type="scientific">Bibersteinia trehalosi Y31</name>
    <dbReference type="NCBI Taxonomy" id="1261658"/>
    <lineage>
        <taxon>Bacteria</taxon>
        <taxon>Pseudomonadati</taxon>
        <taxon>Pseudomonadota</taxon>
        <taxon>Gammaproteobacteria</taxon>
        <taxon>Pasteurellales</taxon>
        <taxon>Pasteurellaceae</taxon>
        <taxon>Bibersteinia</taxon>
    </lineage>
</organism>
<comment type="similarity">
    <text evidence="8">Belongs to the tRNA(Ile)-lysidine synthase family.</text>
</comment>
<dbReference type="Pfam" id="PF09179">
    <property type="entry name" value="TilS"/>
    <property type="match status" value="1"/>
</dbReference>
<dbReference type="Gene3D" id="1.20.59.20">
    <property type="match status" value="1"/>
</dbReference>
<comment type="subcellular location">
    <subcellularLocation>
        <location evidence="1 8">Cytoplasm</location>
    </subcellularLocation>
</comment>
<feature type="domain" description="Lysidine-tRNA(Ile) synthetase C-terminal" evidence="9">
    <location>
        <begin position="370"/>
        <end position="423"/>
    </location>
</feature>
<dbReference type="EMBL" id="JACI01000002">
    <property type="protein sequence ID" value="OAQ13780.1"/>
    <property type="molecule type" value="Genomic_DNA"/>
</dbReference>
<comment type="caution">
    <text evidence="10">The sequence shown here is derived from an EMBL/GenBank/DDBJ whole genome shotgun (WGS) entry which is preliminary data.</text>
</comment>
<dbReference type="SUPFAM" id="SSF52402">
    <property type="entry name" value="Adenine nucleotide alpha hydrolases-like"/>
    <property type="match status" value="1"/>
</dbReference>
<feature type="binding site" evidence="8">
    <location>
        <begin position="25"/>
        <end position="30"/>
    </location>
    <ligand>
        <name>ATP</name>
        <dbReference type="ChEBI" id="CHEBI:30616"/>
    </ligand>
</feature>
<dbReference type="InterPro" id="IPR014729">
    <property type="entry name" value="Rossmann-like_a/b/a_fold"/>
</dbReference>
<dbReference type="NCBIfam" id="TIGR02432">
    <property type="entry name" value="lysidine_TilS_N"/>
    <property type="match status" value="1"/>
</dbReference>
<dbReference type="EC" id="6.3.4.19" evidence="8"/>
<keyword evidence="4 8" id="KW-0819">tRNA processing</keyword>
<comment type="function">
    <text evidence="8">Ligates lysine onto the cytidine present at position 34 of the AUA codon-specific tRNA(Ile) that contains the anticodon CAU, in an ATP-dependent manner. Cytidine is converted to lysidine, thus changing the amino acid specificity of the tRNA from methionine to isoleucine.</text>
</comment>
<proteinExistence type="inferred from homology"/>
<dbReference type="SUPFAM" id="SSF56037">
    <property type="entry name" value="PheT/TilS domain"/>
    <property type="match status" value="1"/>
</dbReference>
<evidence type="ECO:0000256" key="8">
    <source>
        <dbReference type="HAMAP-Rule" id="MF_01161"/>
    </source>
</evidence>
<evidence type="ECO:0000256" key="6">
    <source>
        <dbReference type="ARBA" id="ARBA00022840"/>
    </source>
</evidence>
<evidence type="ECO:0000256" key="1">
    <source>
        <dbReference type="ARBA" id="ARBA00004496"/>
    </source>
</evidence>
<dbReference type="PANTHER" id="PTHR43033">
    <property type="entry name" value="TRNA(ILE)-LYSIDINE SYNTHASE-RELATED"/>
    <property type="match status" value="1"/>
</dbReference>
<protein>
    <recommendedName>
        <fullName evidence="8">tRNA(Ile)-lysidine synthase</fullName>
        <ecNumber evidence="8">6.3.4.19</ecNumber>
    </recommendedName>
    <alternativeName>
        <fullName evidence="8">tRNA(Ile)-2-lysyl-cytidine synthase</fullName>
    </alternativeName>
    <alternativeName>
        <fullName evidence="8">tRNA(Ile)-lysidine synthetase</fullName>
    </alternativeName>
</protein>
<reference evidence="10 11" key="1">
    <citation type="submission" date="2014-01" db="EMBL/GenBank/DDBJ databases">
        <authorList>
            <person name="Zuccon D."/>
        </authorList>
    </citation>
    <scope>NUCLEOTIDE SEQUENCE [LARGE SCALE GENOMIC DNA]</scope>
    <source>
        <strain evidence="10 11">Y31</strain>
    </source>
</reference>
<keyword evidence="5 8" id="KW-0547">Nucleotide-binding</keyword>
<dbReference type="GO" id="GO:0005737">
    <property type="term" value="C:cytoplasm"/>
    <property type="evidence" value="ECO:0007669"/>
    <property type="project" value="UniProtKB-SubCell"/>
</dbReference>
<dbReference type="Gene3D" id="3.40.50.620">
    <property type="entry name" value="HUPs"/>
    <property type="match status" value="1"/>
</dbReference>
<dbReference type="InterPro" id="IPR011063">
    <property type="entry name" value="TilS/TtcA_N"/>
</dbReference>
<evidence type="ECO:0000256" key="7">
    <source>
        <dbReference type="ARBA" id="ARBA00048539"/>
    </source>
</evidence>
<dbReference type="InterPro" id="IPR012796">
    <property type="entry name" value="Lysidine-tRNA-synth_C"/>
</dbReference>
<dbReference type="InterPro" id="IPR012094">
    <property type="entry name" value="tRNA_Ile_lys_synt"/>
</dbReference>
<comment type="catalytic activity">
    <reaction evidence="7 8">
        <text>cytidine(34) in tRNA(Ile2) + L-lysine + ATP = lysidine(34) in tRNA(Ile2) + AMP + diphosphate + H(+)</text>
        <dbReference type="Rhea" id="RHEA:43744"/>
        <dbReference type="Rhea" id="RHEA-COMP:10625"/>
        <dbReference type="Rhea" id="RHEA-COMP:10670"/>
        <dbReference type="ChEBI" id="CHEBI:15378"/>
        <dbReference type="ChEBI" id="CHEBI:30616"/>
        <dbReference type="ChEBI" id="CHEBI:32551"/>
        <dbReference type="ChEBI" id="CHEBI:33019"/>
        <dbReference type="ChEBI" id="CHEBI:82748"/>
        <dbReference type="ChEBI" id="CHEBI:83665"/>
        <dbReference type="ChEBI" id="CHEBI:456215"/>
        <dbReference type="EC" id="6.3.4.19"/>
    </reaction>
</comment>
<keyword evidence="2 8" id="KW-0963">Cytoplasm</keyword>
<dbReference type="GO" id="GO:0005524">
    <property type="term" value="F:ATP binding"/>
    <property type="evidence" value="ECO:0007669"/>
    <property type="project" value="UniProtKB-UniRule"/>
</dbReference>
<accession>A0A179CVX8</accession>
<dbReference type="Pfam" id="PF01171">
    <property type="entry name" value="ATP_bind_3"/>
    <property type="match status" value="1"/>
</dbReference>
<evidence type="ECO:0000256" key="2">
    <source>
        <dbReference type="ARBA" id="ARBA00022490"/>
    </source>
</evidence>